<sequence>MIQRPSLADLNSYWLATNYLSAAQIYLRENPLLQEPLRPDHIKPRLLGHWGTCPGINLIAAHLNRLIVNHDQPTLLITGPGHGAPAVLSNLFLEGSLGERYREYKLDGEGAKNLVRDFSWPGGFPSHLTPATPGTIHEGGELGYALATAFGAAMDNPDLLVACIVGDGEAETGPTATAWHLTKYLNPKRDGAVLPIVHLNQYKIASRTIFGAMSDDELRDLFHGYGYEPILIEAHDSENSADERIPVANHREVANAFDQAIDRIQKLQRRWRNGEGEPRPRWPVILLRSPKGWTVTKELDGERIEGTHRSHQVPVEDPRNDPQHLDALDRWLRSYQPETLFEEDGSPKPSIIRWLPKGARRLGMIPEANGGSIRKPMTIPDWKQYELDIDRNHRGRETASDMKTTGEFLRDVIDNNRGRFRLFCPDELNSNRLGATLDASQRQFVWPTPADDPNIGMQGSVFEMLSEHTCQACMQGYLLTGRHAIFPCYEAFVSIVDSMMGQYAKFLKRSDEIEWRDQVSSFNYLLSSEGWRQDHNGYSHQMPGFLNMLLNKKAQNVRVYLPPDANCLLSTIDHCMRSTGKINLVIASKQPMPQWLSAEEAEEHCRNGLSIWDWASSPTDETVDVVLACAGVYPTAEAVVASRLLRQTIPDLRIRLVNITDLLILEQQSFHPHGLNNEQFDHFFPPGTPVIFNFHGYPSAIKQLLWNRPGHERFRINGYIEEGTTTTPFSLLAANGIDRYTLVDQVLCAGAIERPELRERCVQTRTHFQDVREEMLRHAQHNGEDVPSFTQWEIEPLANAVQGDPI</sequence>
<dbReference type="RefSeq" id="WP_099259208.1">
    <property type="nucleotide sequence ID" value="NZ_NIZW01000001.1"/>
</dbReference>
<dbReference type="PANTHER" id="PTHR31273:SF1">
    <property type="entry name" value="PHOSPHOKETOLASE-RELATED"/>
    <property type="match status" value="1"/>
</dbReference>
<dbReference type="InterPro" id="IPR019790">
    <property type="entry name" value="Xul5P/Fru6P_PKetolase_CS"/>
</dbReference>
<protein>
    <submittedName>
        <fullName evidence="7">Phosphoketolase</fullName>
    </submittedName>
</protein>
<dbReference type="InterPro" id="IPR018969">
    <property type="entry name" value="Xul5P/Fru6P_PKetolase_C"/>
</dbReference>
<feature type="domain" description="Xylulose 5-phosphate/Fructose 6-phosphate phosphoketolase C-terminal" evidence="5">
    <location>
        <begin position="589"/>
        <end position="793"/>
    </location>
</feature>
<name>A0A2G1WE30_9BACT</name>
<dbReference type="Gene3D" id="3.40.50.970">
    <property type="match status" value="2"/>
</dbReference>
<evidence type="ECO:0000256" key="3">
    <source>
        <dbReference type="ARBA" id="ARBA00023052"/>
    </source>
</evidence>
<dbReference type="PROSITE" id="PS60003">
    <property type="entry name" value="PHOSPHOKETOLASE_2"/>
    <property type="match status" value="1"/>
</dbReference>
<dbReference type="AlphaFoldDB" id="A0A2G1WE30"/>
<dbReference type="OrthoDB" id="9768449at2"/>
<keyword evidence="4" id="KW-0456">Lyase</keyword>
<dbReference type="PANTHER" id="PTHR31273">
    <property type="entry name" value="PHOSPHOKETOLASE-RELATED"/>
    <property type="match status" value="1"/>
</dbReference>
<dbReference type="NCBIfam" id="NF003616">
    <property type="entry name" value="PRK05261.1-1"/>
    <property type="match status" value="1"/>
</dbReference>
<dbReference type="InterPro" id="IPR019789">
    <property type="entry name" value="Xul5P/Fru6P_PKetolase_ThDP_BS"/>
</dbReference>
<dbReference type="Pfam" id="PF09364">
    <property type="entry name" value="XFP_N"/>
    <property type="match status" value="1"/>
</dbReference>
<feature type="domain" description="Xylulose 5-phosphate/Fructose 6-phosphate phosphoketolase N-terminal" evidence="6">
    <location>
        <begin position="5"/>
        <end position="372"/>
    </location>
</feature>
<dbReference type="SUPFAM" id="SSF52518">
    <property type="entry name" value="Thiamin diphosphate-binding fold (THDP-binding)"/>
    <property type="match status" value="2"/>
</dbReference>
<evidence type="ECO:0000256" key="4">
    <source>
        <dbReference type="ARBA" id="ARBA00023239"/>
    </source>
</evidence>
<dbReference type="GO" id="GO:0016832">
    <property type="term" value="F:aldehyde-lyase activity"/>
    <property type="evidence" value="ECO:0007669"/>
    <property type="project" value="InterPro"/>
</dbReference>
<accession>A0A2G1WE30</accession>
<dbReference type="InterPro" id="IPR018970">
    <property type="entry name" value="Xul5P/Fru6P_PKetolase_N"/>
</dbReference>
<dbReference type="PIRSF" id="PIRSF017245">
    <property type="entry name" value="Phosphoketolase"/>
    <property type="match status" value="1"/>
</dbReference>
<dbReference type="Gene3D" id="3.40.50.920">
    <property type="match status" value="1"/>
</dbReference>
<comment type="caution">
    <text evidence="7">The sequence shown here is derived from an EMBL/GenBank/DDBJ whole genome shotgun (WGS) entry which is preliminary data.</text>
</comment>
<dbReference type="Pfam" id="PF03894">
    <property type="entry name" value="XFP"/>
    <property type="match status" value="1"/>
</dbReference>
<evidence type="ECO:0000313" key="7">
    <source>
        <dbReference type="EMBL" id="PHQ37313.1"/>
    </source>
</evidence>
<dbReference type="PROSITE" id="PS60002">
    <property type="entry name" value="PHOSPHOKETOLASE_1"/>
    <property type="match status" value="1"/>
</dbReference>
<reference evidence="7 8" key="1">
    <citation type="submission" date="2017-06" db="EMBL/GenBank/DDBJ databases">
        <title>Description of Rhodopirellula bahusiensis sp. nov.</title>
        <authorList>
            <person name="Kizina J."/>
            <person name="Harder J."/>
        </authorList>
    </citation>
    <scope>NUCLEOTIDE SEQUENCE [LARGE SCALE GENOMIC DNA]</scope>
    <source>
        <strain evidence="7 8">SWK21</strain>
    </source>
</reference>
<evidence type="ECO:0000259" key="5">
    <source>
        <dbReference type="Pfam" id="PF09363"/>
    </source>
</evidence>
<keyword evidence="3" id="KW-0786">Thiamine pyrophosphate</keyword>
<dbReference type="GeneID" id="90606967"/>
<dbReference type="InterPro" id="IPR009014">
    <property type="entry name" value="Transketo_C/PFOR_II"/>
</dbReference>
<comment type="cofactor">
    <cofactor evidence="1">
        <name>thiamine diphosphate</name>
        <dbReference type="ChEBI" id="CHEBI:58937"/>
    </cofactor>
</comment>
<gene>
    <name evidence="7" type="ORF">CEE69_01515</name>
</gene>
<evidence type="ECO:0000259" key="6">
    <source>
        <dbReference type="Pfam" id="PF09364"/>
    </source>
</evidence>
<evidence type="ECO:0000256" key="1">
    <source>
        <dbReference type="ARBA" id="ARBA00001964"/>
    </source>
</evidence>
<dbReference type="EMBL" id="NIZW01000001">
    <property type="protein sequence ID" value="PHQ37313.1"/>
    <property type="molecule type" value="Genomic_DNA"/>
</dbReference>
<keyword evidence="8" id="KW-1185">Reference proteome</keyword>
<organism evidence="7 8">
    <name type="scientific">Rhodopirellula bahusiensis</name>
    <dbReference type="NCBI Taxonomy" id="2014065"/>
    <lineage>
        <taxon>Bacteria</taxon>
        <taxon>Pseudomonadati</taxon>
        <taxon>Planctomycetota</taxon>
        <taxon>Planctomycetia</taxon>
        <taxon>Pirellulales</taxon>
        <taxon>Pirellulaceae</taxon>
        <taxon>Rhodopirellula</taxon>
    </lineage>
</organism>
<comment type="similarity">
    <text evidence="2">Belongs to the XFP family.</text>
</comment>
<proteinExistence type="inferred from homology"/>
<dbReference type="InterPro" id="IPR029061">
    <property type="entry name" value="THDP-binding"/>
</dbReference>
<dbReference type="NCBIfam" id="NF003619">
    <property type="entry name" value="PRK05261.1-4"/>
    <property type="match status" value="1"/>
</dbReference>
<dbReference type="GO" id="GO:0005975">
    <property type="term" value="P:carbohydrate metabolic process"/>
    <property type="evidence" value="ECO:0007669"/>
    <property type="project" value="InterPro"/>
</dbReference>
<evidence type="ECO:0000313" key="8">
    <source>
        <dbReference type="Proteomes" id="UP000225740"/>
    </source>
</evidence>
<dbReference type="Proteomes" id="UP000225740">
    <property type="component" value="Unassembled WGS sequence"/>
</dbReference>
<dbReference type="Pfam" id="PF09363">
    <property type="entry name" value="XFP_C"/>
    <property type="match status" value="1"/>
</dbReference>
<evidence type="ECO:0000256" key="2">
    <source>
        <dbReference type="ARBA" id="ARBA00005623"/>
    </source>
</evidence>
<dbReference type="InterPro" id="IPR005593">
    <property type="entry name" value="Xul5P/Fru6P_PKetolase"/>
</dbReference>